<name>A0ABQ8SVB9_PERAM</name>
<feature type="region of interest" description="Disordered" evidence="1">
    <location>
        <begin position="230"/>
        <end position="275"/>
    </location>
</feature>
<comment type="caution">
    <text evidence="2">The sequence shown here is derived from an EMBL/GenBank/DDBJ whole genome shotgun (WGS) entry which is preliminary data.</text>
</comment>
<organism evidence="2 3">
    <name type="scientific">Periplaneta americana</name>
    <name type="common">American cockroach</name>
    <name type="synonym">Blatta americana</name>
    <dbReference type="NCBI Taxonomy" id="6978"/>
    <lineage>
        <taxon>Eukaryota</taxon>
        <taxon>Metazoa</taxon>
        <taxon>Ecdysozoa</taxon>
        <taxon>Arthropoda</taxon>
        <taxon>Hexapoda</taxon>
        <taxon>Insecta</taxon>
        <taxon>Pterygota</taxon>
        <taxon>Neoptera</taxon>
        <taxon>Polyneoptera</taxon>
        <taxon>Dictyoptera</taxon>
        <taxon>Blattodea</taxon>
        <taxon>Blattoidea</taxon>
        <taxon>Blattidae</taxon>
        <taxon>Blattinae</taxon>
        <taxon>Periplaneta</taxon>
    </lineage>
</organism>
<evidence type="ECO:0000313" key="2">
    <source>
        <dbReference type="EMBL" id="KAJ4437675.1"/>
    </source>
</evidence>
<reference evidence="2 3" key="1">
    <citation type="journal article" date="2022" name="Allergy">
        <title>Genome assembly and annotation of Periplaneta americana reveal a comprehensive cockroach allergen profile.</title>
        <authorList>
            <person name="Wang L."/>
            <person name="Xiong Q."/>
            <person name="Saelim N."/>
            <person name="Wang L."/>
            <person name="Nong W."/>
            <person name="Wan A.T."/>
            <person name="Shi M."/>
            <person name="Liu X."/>
            <person name="Cao Q."/>
            <person name="Hui J.H.L."/>
            <person name="Sookrung N."/>
            <person name="Leung T.F."/>
            <person name="Tungtrongchitr A."/>
            <person name="Tsui S.K.W."/>
        </authorList>
    </citation>
    <scope>NUCLEOTIDE SEQUENCE [LARGE SCALE GENOMIC DNA]</scope>
    <source>
        <strain evidence="2">PWHHKU_190912</strain>
    </source>
</reference>
<dbReference type="Proteomes" id="UP001148838">
    <property type="component" value="Unassembled WGS sequence"/>
</dbReference>
<feature type="compositionally biased region" description="Acidic residues" evidence="1">
    <location>
        <begin position="263"/>
        <end position="275"/>
    </location>
</feature>
<gene>
    <name evidence="2" type="ORF">ANN_17820</name>
</gene>
<accession>A0ABQ8SVB9</accession>
<proteinExistence type="predicted"/>
<evidence type="ECO:0000256" key="1">
    <source>
        <dbReference type="SAM" id="MobiDB-lite"/>
    </source>
</evidence>
<evidence type="ECO:0000313" key="3">
    <source>
        <dbReference type="Proteomes" id="UP001148838"/>
    </source>
</evidence>
<protein>
    <submittedName>
        <fullName evidence="2">Uncharacterized protein</fullName>
    </submittedName>
</protein>
<sequence length="275" mass="30814">MAGLSEGGLLTNILYAFLDSHIRATCHAHLKCLDLMFLIMSGEEYNATESYPAFALIGLSENPGKNFNQVNCPDRDSNPGHLVLRPDALTVTPQLWIGAATSFPLLDESYSVLGFTTYTVADIPEHELRDVLYSIEQRRPLEWLIRLRHSSAGLKLHSDAGSIPAWADYPVRFFPRFSPAVSYERGSRMQSLVSTVKCWGVYDRNWTIGLVSGASPTVDMWNTCKVYTTEKKNPGQTHGKTSSRQLLRPEQDNGPTPLMHYNDDDDDDDDDDDIL</sequence>
<keyword evidence="3" id="KW-1185">Reference proteome</keyword>
<dbReference type="EMBL" id="JAJSOF020000021">
    <property type="protein sequence ID" value="KAJ4437675.1"/>
    <property type="molecule type" value="Genomic_DNA"/>
</dbReference>
<feature type="compositionally biased region" description="Polar residues" evidence="1">
    <location>
        <begin position="234"/>
        <end position="245"/>
    </location>
</feature>